<dbReference type="PANTHER" id="PTHR19139:SF199">
    <property type="entry name" value="MIP17260P"/>
    <property type="match status" value="1"/>
</dbReference>
<keyword evidence="4" id="KW-1003">Cell membrane</keyword>
<keyword evidence="6" id="KW-1133">Transmembrane helix</keyword>
<dbReference type="GO" id="GO:0005886">
    <property type="term" value="C:plasma membrane"/>
    <property type="evidence" value="ECO:0007669"/>
    <property type="project" value="UniProtKB-SubCell"/>
</dbReference>
<evidence type="ECO:0000256" key="4">
    <source>
        <dbReference type="ARBA" id="ARBA00022475"/>
    </source>
</evidence>
<dbReference type="Gene3D" id="1.20.1080.10">
    <property type="entry name" value="Glycerol uptake facilitator protein"/>
    <property type="match status" value="1"/>
</dbReference>
<keyword evidence="5 8" id="KW-0812">Transmembrane</keyword>
<organism evidence="9 10">
    <name type="scientific">Enterococcus faecalis</name>
    <name type="common">Streptococcus faecalis</name>
    <dbReference type="NCBI Taxonomy" id="1351"/>
    <lineage>
        <taxon>Bacteria</taxon>
        <taxon>Bacillati</taxon>
        <taxon>Bacillota</taxon>
        <taxon>Bacilli</taxon>
        <taxon>Lactobacillales</taxon>
        <taxon>Enterococcaceae</taxon>
        <taxon>Enterococcus</taxon>
    </lineage>
</organism>
<name>A0A7H0FRB3_ENTFL</name>
<dbReference type="EMBL" id="CP060804">
    <property type="protein sequence ID" value="QNP38579.1"/>
    <property type="molecule type" value="Genomic_DNA"/>
</dbReference>
<dbReference type="AlphaFoldDB" id="A0A7H0FRB3"/>
<dbReference type="PANTHER" id="PTHR19139">
    <property type="entry name" value="AQUAPORIN TRANSPORTER"/>
    <property type="match status" value="1"/>
</dbReference>
<dbReference type="InterPro" id="IPR034294">
    <property type="entry name" value="Aquaporin_transptr"/>
</dbReference>
<dbReference type="PRINTS" id="PR00783">
    <property type="entry name" value="MINTRINSICP"/>
</dbReference>
<evidence type="ECO:0000313" key="9">
    <source>
        <dbReference type="EMBL" id="QNP38579.1"/>
    </source>
</evidence>
<dbReference type="Pfam" id="PF00230">
    <property type="entry name" value="MIP"/>
    <property type="match status" value="1"/>
</dbReference>
<evidence type="ECO:0000256" key="8">
    <source>
        <dbReference type="RuleBase" id="RU000477"/>
    </source>
</evidence>
<evidence type="ECO:0000256" key="1">
    <source>
        <dbReference type="ARBA" id="ARBA00004651"/>
    </source>
</evidence>
<dbReference type="InterPro" id="IPR022357">
    <property type="entry name" value="MIP_CS"/>
</dbReference>
<accession>A0A7H0FRB3</accession>
<evidence type="ECO:0000256" key="5">
    <source>
        <dbReference type="ARBA" id="ARBA00022692"/>
    </source>
</evidence>
<protein>
    <submittedName>
        <fullName evidence="9">MIP family channel protein</fullName>
    </submittedName>
</protein>
<evidence type="ECO:0000313" key="10">
    <source>
        <dbReference type="Proteomes" id="UP000516122"/>
    </source>
</evidence>
<dbReference type="InterPro" id="IPR023271">
    <property type="entry name" value="Aquaporin-like"/>
</dbReference>
<evidence type="ECO:0000256" key="2">
    <source>
        <dbReference type="ARBA" id="ARBA00006175"/>
    </source>
</evidence>
<dbReference type="PROSITE" id="PS00221">
    <property type="entry name" value="MIP"/>
    <property type="match status" value="1"/>
</dbReference>
<comment type="similarity">
    <text evidence="2 8">Belongs to the MIP/aquaporin (TC 1.A.8) family.</text>
</comment>
<reference evidence="9 10" key="1">
    <citation type="submission" date="2020-08" db="EMBL/GenBank/DDBJ databases">
        <title>Enterococcus faecalis SF28073 genome assembly.</title>
        <authorList>
            <person name="Duerkop B.A."/>
            <person name="Johnson C.N."/>
        </authorList>
    </citation>
    <scope>NUCLEOTIDE SEQUENCE [LARGE SCALE GENOMIC DNA]</scope>
    <source>
        <strain evidence="9 10">SF28073</strain>
    </source>
</reference>
<dbReference type="Proteomes" id="UP000516122">
    <property type="component" value="Chromosome"/>
</dbReference>
<proteinExistence type="inferred from homology"/>
<gene>
    <name evidence="9" type="ORF">H9Q64_04580</name>
</gene>
<evidence type="ECO:0000256" key="7">
    <source>
        <dbReference type="ARBA" id="ARBA00023136"/>
    </source>
</evidence>
<dbReference type="NCBIfam" id="TIGR00861">
    <property type="entry name" value="MIP"/>
    <property type="match status" value="1"/>
</dbReference>
<evidence type="ECO:0000256" key="3">
    <source>
        <dbReference type="ARBA" id="ARBA00022448"/>
    </source>
</evidence>
<dbReference type="RefSeq" id="WP_002382168.1">
    <property type="nucleotide sequence ID" value="NZ_AP026714.1"/>
</dbReference>
<comment type="subcellular location">
    <subcellularLocation>
        <location evidence="1">Cell membrane</location>
        <topology evidence="1">Multi-pass membrane protein</topology>
    </subcellularLocation>
</comment>
<keyword evidence="7" id="KW-0472">Membrane</keyword>
<dbReference type="GO" id="GO:0015250">
    <property type="term" value="F:water channel activity"/>
    <property type="evidence" value="ECO:0007669"/>
    <property type="project" value="TreeGrafter"/>
</dbReference>
<sequence>MCYNSSTKGEFFVKKAIAECLGTFILVFFGTGTAVLGNGMEGIGTTGIALAFGLTIVAAAYSIGTISGAHLNPAVSLGMWLNKRITTMELIYYVVGQIVGGLIASFALLSILKGAGKSIENLGQNGVGELSVAGALTVEIILTFIFVLVVMTVTSAKKGNASLAGIVIGLTLTMIHLVGIPLTGTSVNPARSIAPAVFAGGSALSELWIFIVAPLIGGLLAALVAKFVLDTEE</sequence>
<dbReference type="CDD" id="cd00333">
    <property type="entry name" value="MIP"/>
    <property type="match status" value="1"/>
</dbReference>
<dbReference type="SUPFAM" id="SSF81338">
    <property type="entry name" value="Aquaporin-like"/>
    <property type="match status" value="1"/>
</dbReference>
<dbReference type="InterPro" id="IPR000425">
    <property type="entry name" value="MIP"/>
</dbReference>
<keyword evidence="3 8" id="KW-0813">Transport</keyword>
<evidence type="ECO:0000256" key="6">
    <source>
        <dbReference type="ARBA" id="ARBA00022989"/>
    </source>
</evidence>